<evidence type="ECO:0000256" key="9">
    <source>
        <dbReference type="ARBA" id="ARBA00022989"/>
    </source>
</evidence>
<evidence type="ECO:0000256" key="2">
    <source>
        <dbReference type="ARBA" id="ARBA00004141"/>
    </source>
</evidence>
<keyword evidence="7" id="KW-0067">ATP-binding</keyword>
<evidence type="ECO:0000256" key="10">
    <source>
        <dbReference type="ARBA" id="ARBA00023136"/>
    </source>
</evidence>
<dbReference type="Pfam" id="PF00211">
    <property type="entry name" value="Guanylate_cyc"/>
    <property type="match status" value="2"/>
</dbReference>
<evidence type="ECO:0000259" key="13">
    <source>
        <dbReference type="PROSITE" id="PS50125"/>
    </source>
</evidence>
<feature type="transmembrane region" description="Helical" evidence="12">
    <location>
        <begin position="148"/>
        <end position="166"/>
    </location>
</feature>
<evidence type="ECO:0000256" key="5">
    <source>
        <dbReference type="ARBA" id="ARBA00022723"/>
    </source>
</evidence>
<keyword evidence="5" id="KW-0479">Metal-binding</keyword>
<feature type="transmembrane region" description="Helical" evidence="12">
    <location>
        <begin position="214"/>
        <end position="230"/>
    </location>
</feature>
<comment type="catalytic activity">
    <reaction evidence="1">
        <text>ATP = 3',5'-cyclic AMP + diphosphate</text>
        <dbReference type="Rhea" id="RHEA:15389"/>
        <dbReference type="ChEBI" id="CHEBI:30616"/>
        <dbReference type="ChEBI" id="CHEBI:33019"/>
        <dbReference type="ChEBI" id="CHEBI:58165"/>
        <dbReference type="EC" id="4.6.1.1"/>
    </reaction>
</comment>
<dbReference type="EC" id="4.6.1.1" evidence="3"/>
<feature type="transmembrane region" description="Helical" evidence="12">
    <location>
        <begin position="173"/>
        <end position="194"/>
    </location>
</feature>
<evidence type="ECO:0000313" key="14">
    <source>
        <dbReference type="EnsemblMetazoa" id="XP_044315927.1"/>
    </source>
</evidence>
<dbReference type="RefSeq" id="XP_044315927.1">
    <property type="nucleotide sequence ID" value="XM_044459992.1"/>
</dbReference>
<keyword evidence="6" id="KW-0547">Nucleotide-binding</keyword>
<keyword evidence="10 12" id="KW-0472">Membrane</keyword>
<feature type="transmembrane region" description="Helical" evidence="12">
    <location>
        <begin position="90"/>
        <end position="109"/>
    </location>
</feature>
<feature type="transmembrane region" description="Helical" evidence="12">
    <location>
        <begin position="616"/>
        <end position="641"/>
    </location>
</feature>
<keyword evidence="9 12" id="KW-1133">Transmembrane helix</keyword>
<keyword evidence="15" id="KW-1185">Reference proteome</keyword>
<dbReference type="PANTHER" id="PTHR45627">
    <property type="entry name" value="ADENYLATE CYCLASE TYPE 1"/>
    <property type="match status" value="1"/>
</dbReference>
<feature type="transmembrane region" description="Helical" evidence="12">
    <location>
        <begin position="675"/>
        <end position="698"/>
    </location>
</feature>
<feature type="transmembrane region" description="Helical" evidence="12">
    <location>
        <begin position="118"/>
        <end position="136"/>
    </location>
</feature>
<accession>A0ABM5JAS8</accession>
<feature type="domain" description="Guanylate cyclase" evidence="13">
    <location>
        <begin position="871"/>
        <end position="1041"/>
    </location>
</feature>
<evidence type="ECO:0000256" key="7">
    <source>
        <dbReference type="ARBA" id="ARBA00022840"/>
    </source>
</evidence>
<dbReference type="SUPFAM" id="SSF55073">
    <property type="entry name" value="Nucleotide cyclase"/>
    <property type="match status" value="2"/>
</dbReference>
<evidence type="ECO:0000256" key="11">
    <source>
        <dbReference type="ARBA" id="ARBA00023239"/>
    </source>
</evidence>
<dbReference type="InterPro" id="IPR029787">
    <property type="entry name" value="Nucleotide_cyclase"/>
</dbReference>
<feature type="transmembrane region" description="Helical" evidence="12">
    <location>
        <begin position="590"/>
        <end position="610"/>
    </location>
</feature>
<feature type="transmembrane region" description="Helical" evidence="12">
    <location>
        <begin position="754"/>
        <end position="774"/>
    </location>
</feature>
<evidence type="ECO:0000256" key="12">
    <source>
        <dbReference type="SAM" id="Phobius"/>
    </source>
</evidence>
<feature type="domain" description="Guanylate cyclase" evidence="13">
    <location>
        <begin position="314"/>
        <end position="441"/>
    </location>
</feature>
<dbReference type="PROSITE" id="PS50125">
    <property type="entry name" value="GUANYLATE_CYCLASE_2"/>
    <property type="match status" value="2"/>
</dbReference>
<dbReference type="InterPro" id="IPR001054">
    <property type="entry name" value="A/G_cyclase"/>
</dbReference>
<name>A0ABM5JAS8_DRORH</name>
<evidence type="ECO:0000256" key="8">
    <source>
        <dbReference type="ARBA" id="ARBA00022842"/>
    </source>
</evidence>
<keyword evidence="8" id="KW-0460">Magnesium</keyword>
<reference evidence="14" key="2">
    <citation type="submission" date="2025-05" db="UniProtKB">
        <authorList>
            <consortium name="EnsemblMetazoa"/>
        </authorList>
    </citation>
    <scope>IDENTIFICATION</scope>
</reference>
<dbReference type="EnsemblMetazoa" id="XM_044459992.1">
    <property type="protein sequence ID" value="XP_044315927.1"/>
    <property type="gene ID" value="LOC108053949"/>
</dbReference>
<dbReference type="Proteomes" id="UP001652680">
    <property type="component" value="Unassembled WGS sequence"/>
</dbReference>
<keyword evidence="11" id="KW-0456">Lyase</keyword>
<evidence type="ECO:0000256" key="4">
    <source>
        <dbReference type="ARBA" id="ARBA00022692"/>
    </source>
</evidence>
<dbReference type="PANTHER" id="PTHR45627:SF23">
    <property type="entry name" value="AT30656P-RELATED"/>
    <property type="match status" value="1"/>
</dbReference>
<comment type="subcellular location">
    <subcellularLocation>
        <location evidence="2">Membrane</location>
        <topology evidence="2">Multi-pass membrane protein</topology>
    </subcellularLocation>
</comment>
<evidence type="ECO:0000256" key="6">
    <source>
        <dbReference type="ARBA" id="ARBA00022741"/>
    </source>
</evidence>
<sequence length="1112" mass="128317">MNYKKTNKQPYRERFRQCLLDYTDERLWEQSYLKAKCKELNLENEYKRYQLRLWISYLTVFFPLFIIVIVGIELVALTFVQYRGVHYMDFFFNGMTLLMVTSLMSINFYESFVSRHRWVMVVTSVLSAYTVVFFDIAQNTYYFYNHGWPLNSSYDVFVLCMIYMFLPIPSIRGAALLATSVSMVYVAYFLHFIAFDQNNKVRSIHGLDVISVDIFHYLGFNMMGIFFRIMNDTMVRSSFLDRHQFIKEEMWLRHALRQESMLVDSILPPQIAKPIKNSIKNKIMQAEIEFERFSMGVSRRSENFMAIQIHPDVTILYADVVNYTHLTTTLTVEKLVKVLHDLYGRFDVAASQFKVQRIKFLGDCYYCVAGLAEPDPDHAKMAVSLGISMIANIQEVRAERGLDIDMRIGVHSGSLLGGVMGEAKLQFDIWGADVDIASRLEATGKPGYVHVSGRTLSNLNTGDYIIMQGTEKAQKDPVLQKHPMSTYLLTSAEIRDSVKSTAKGGQARANLNIHTLGPNRNTHIGSLDSVSDELRGEFDKMPVGGLDFRILCCRRDKIDRDEEAKRQLGNFCVAFRDSSLEWSYLEQPDFIFKSSMLLAWGIGCCLIYIQVVTNKIICTTCIVIDLFAFSLLTALLCISWYKKLCWWRYGENDFKDYNEFSCKIFHLFEKIQHSFVLRITVYIMIIVCYYMVIFLILINCDQSQYELDFIESKLFHYEMDRDSCFHPWAFTNMMALVIGMSYTFARIPFALKTIIGCCEAVVYLLIVSFQYVFIFQHSSTTTPYLRAEIAHCTRVCMMLITMYAKERQSEFNTKMNYKLNVDLQKKQKAADVTNQSIIILLNNILPSHVVELYLNSVANHELYYENYRMVSVMFAMLINFQMDLPSLRVLNDIITEFDRLLTSYKDYYSVEKIKVVGCTYMAACGLDYNLASKIRNTDLRSSSYQCEMDRVRSRQTSMSIDFDANRNQEVIFMMTTFGLDLMRTLSVCNKAYAGRPFDRALSTGEICIGISSGEIMAGVVGASQPHYDIWGNPVNMASRMESTGLPGHIQVTEESAKVLEEFDIMCFYRGLTFVKGRGEIPTYFVGIDDNLQFISRRSYLPSLSHSRDSVSI</sequence>
<dbReference type="Gene3D" id="3.30.70.1230">
    <property type="entry name" value="Nucleotide cyclase"/>
    <property type="match status" value="2"/>
</dbReference>
<proteinExistence type="predicted"/>
<dbReference type="GeneID" id="108053949"/>
<reference evidence="15" key="1">
    <citation type="journal article" date="2021" name="Elife">
        <title>Highly contiguous assemblies of 101 drosophilid genomes.</title>
        <authorList>
            <person name="Kim B.Y."/>
            <person name="Wang J.R."/>
            <person name="Miller D.E."/>
            <person name="Barmina O."/>
            <person name="Delaney E."/>
            <person name="Thompson A."/>
            <person name="Comeault A.A."/>
            <person name="Peede D."/>
            <person name="D'Agostino E.R."/>
            <person name="Pelaez J."/>
            <person name="Aguilar J.M."/>
            <person name="Haji D."/>
            <person name="Matsunaga T."/>
            <person name="Armstrong E.E."/>
            <person name="Zych M."/>
            <person name="Ogawa Y."/>
            <person name="Stamenkovic-Radak M."/>
            <person name="Jelic M."/>
            <person name="Veselinovic M.S."/>
            <person name="Tanaskovic M."/>
            <person name="Eric P."/>
            <person name="Gao J.J."/>
            <person name="Katoh T.K."/>
            <person name="Toda M.J."/>
            <person name="Watabe H."/>
            <person name="Watada M."/>
            <person name="Davis J.S."/>
            <person name="Moyle L.C."/>
            <person name="Manoli G."/>
            <person name="Bertolini E."/>
            <person name="Kostal V."/>
            <person name="Hawley R.S."/>
            <person name="Takahashi A."/>
            <person name="Jones C.D."/>
            <person name="Price D.K."/>
            <person name="Whiteman N."/>
            <person name="Kopp A."/>
            <person name="Matute D.R."/>
            <person name="Petrov D.A."/>
        </authorList>
    </citation>
    <scope>NUCLEOTIDE SEQUENCE [LARGE SCALE GENOMIC DNA]</scope>
</reference>
<organism evidence="14 15">
    <name type="scientific">Drosophila rhopaloa</name>
    <name type="common">Fruit fly</name>
    <dbReference type="NCBI Taxonomy" id="1041015"/>
    <lineage>
        <taxon>Eukaryota</taxon>
        <taxon>Metazoa</taxon>
        <taxon>Ecdysozoa</taxon>
        <taxon>Arthropoda</taxon>
        <taxon>Hexapoda</taxon>
        <taxon>Insecta</taxon>
        <taxon>Pterygota</taxon>
        <taxon>Neoptera</taxon>
        <taxon>Endopterygota</taxon>
        <taxon>Diptera</taxon>
        <taxon>Brachycera</taxon>
        <taxon>Muscomorpha</taxon>
        <taxon>Ephydroidea</taxon>
        <taxon>Drosophilidae</taxon>
        <taxon>Drosophila</taxon>
        <taxon>Sophophora</taxon>
    </lineage>
</organism>
<dbReference type="SMART" id="SM00044">
    <property type="entry name" value="CYCc"/>
    <property type="match status" value="2"/>
</dbReference>
<dbReference type="CDD" id="cd07302">
    <property type="entry name" value="CHD"/>
    <property type="match status" value="2"/>
</dbReference>
<feature type="transmembrane region" description="Helical" evidence="12">
    <location>
        <begin position="725"/>
        <end position="745"/>
    </location>
</feature>
<evidence type="ECO:0000256" key="1">
    <source>
        <dbReference type="ARBA" id="ARBA00001593"/>
    </source>
</evidence>
<protein>
    <recommendedName>
        <fullName evidence="3">adenylate cyclase</fullName>
        <ecNumber evidence="3">4.6.1.1</ecNumber>
    </recommendedName>
</protein>
<feature type="transmembrane region" description="Helical" evidence="12">
    <location>
        <begin position="54"/>
        <end position="78"/>
    </location>
</feature>
<evidence type="ECO:0000313" key="15">
    <source>
        <dbReference type="Proteomes" id="UP001652680"/>
    </source>
</evidence>
<keyword evidence="4 12" id="KW-0812">Transmembrane</keyword>
<evidence type="ECO:0000256" key="3">
    <source>
        <dbReference type="ARBA" id="ARBA00012201"/>
    </source>
</evidence>